<evidence type="ECO:0000259" key="9">
    <source>
        <dbReference type="PROSITE" id="PS51294"/>
    </source>
</evidence>
<organism evidence="10">
    <name type="scientific">Taxus chinensis</name>
    <name type="common">Chinese yew</name>
    <name type="synonym">Taxus wallichiana var. chinensis</name>
    <dbReference type="NCBI Taxonomy" id="29808"/>
    <lineage>
        <taxon>Eukaryota</taxon>
        <taxon>Viridiplantae</taxon>
        <taxon>Streptophyta</taxon>
        <taxon>Embryophyta</taxon>
        <taxon>Tracheophyta</taxon>
        <taxon>Spermatophyta</taxon>
        <taxon>Pinopsida</taxon>
        <taxon>Pinidae</taxon>
        <taxon>Conifers II</taxon>
        <taxon>Cupressales</taxon>
        <taxon>Taxaceae</taxon>
        <taxon>Taxus</taxon>
    </lineage>
</organism>
<evidence type="ECO:0000256" key="4">
    <source>
        <dbReference type="ARBA" id="ARBA00023125"/>
    </source>
</evidence>
<dbReference type="FunFam" id="1.10.10.60:FF:000356">
    <property type="entry name" value="MYB transcription factor"/>
    <property type="match status" value="1"/>
</dbReference>
<feature type="compositionally biased region" description="Polar residues" evidence="7">
    <location>
        <begin position="65"/>
        <end position="74"/>
    </location>
</feature>
<dbReference type="Gene3D" id="1.10.10.60">
    <property type="entry name" value="Homeodomain-like"/>
    <property type="match status" value="2"/>
</dbReference>
<feature type="domain" description="Myb-like" evidence="8">
    <location>
        <begin position="164"/>
        <end position="214"/>
    </location>
</feature>
<evidence type="ECO:0000256" key="3">
    <source>
        <dbReference type="ARBA" id="ARBA00023015"/>
    </source>
</evidence>
<evidence type="ECO:0000313" key="10">
    <source>
        <dbReference type="EMBL" id="QHG11471.1"/>
    </source>
</evidence>
<evidence type="ECO:0000256" key="7">
    <source>
        <dbReference type="SAM" id="MobiDB-lite"/>
    </source>
</evidence>
<proteinExistence type="evidence at transcript level"/>
<feature type="domain" description="Myb-like" evidence="8">
    <location>
        <begin position="117"/>
        <end position="163"/>
    </location>
</feature>
<evidence type="ECO:0000256" key="1">
    <source>
        <dbReference type="ARBA" id="ARBA00004123"/>
    </source>
</evidence>
<dbReference type="EMBL" id="MN906718">
    <property type="protein sequence ID" value="QHG11471.1"/>
    <property type="molecule type" value="mRNA"/>
</dbReference>
<dbReference type="InterPro" id="IPR017930">
    <property type="entry name" value="Myb_dom"/>
</dbReference>
<dbReference type="AlphaFoldDB" id="A0A6B9QQX6"/>
<evidence type="ECO:0000256" key="6">
    <source>
        <dbReference type="ARBA" id="ARBA00023242"/>
    </source>
</evidence>
<feature type="region of interest" description="Disordered" evidence="7">
    <location>
        <begin position="65"/>
        <end position="106"/>
    </location>
</feature>
<dbReference type="Pfam" id="PF00249">
    <property type="entry name" value="Myb_DNA-binding"/>
    <property type="match status" value="2"/>
</dbReference>
<keyword evidence="2" id="KW-0677">Repeat</keyword>
<evidence type="ECO:0000256" key="5">
    <source>
        <dbReference type="ARBA" id="ARBA00023163"/>
    </source>
</evidence>
<dbReference type="InterPro" id="IPR001005">
    <property type="entry name" value="SANT/Myb"/>
</dbReference>
<feature type="region of interest" description="Disordered" evidence="7">
    <location>
        <begin position="1"/>
        <end position="24"/>
    </location>
</feature>
<name>A0A6B9QQX6_TAXCH</name>
<accession>A0A6B9QQX6</accession>
<dbReference type="PANTHER" id="PTHR45614:SF259">
    <property type="entry name" value="MYB DOMAIN PROTEIN 89-RELATED"/>
    <property type="match status" value="1"/>
</dbReference>
<dbReference type="CDD" id="cd00167">
    <property type="entry name" value="SANT"/>
    <property type="match status" value="2"/>
</dbReference>
<evidence type="ECO:0000256" key="2">
    <source>
        <dbReference type="ARBA" id="ARBA00022737"/>
    </source>
</evidence>
<dbReference type="SMART" id="SM00717">
    <property type="entry name" value="SANT"/>
    <property type="match status" value="2"/>
</dbReference>
<dbReference type="InterPro" id="IPR009057">
    <property type="entry name" value="Homeodomain-like_sf"/>
</dbReference>
<feature type="compositionally biased region" description="Polar residues" evidence="7">
    <location>
        <begin position="87"/>
        <end position="97"/>
    </location>
</feature>
<dbReference type="GO" id="GO:0000978">
    <property type="term" value="F:RNA polymerase II cis-regulatory region sequence-specific DNA binding"/>
    <property type="evidence" value="ECO:0007669"/>
    <property type="project" value="TreeGrafter"/>
</dbReference>
<dbReference type="GO" id="GO:0000981">
    <property type="term" value="F:DNA-binding transcription factor activity, RNA polymerase II-specific"/>
    <property type="evidence" value="ECO:0007669"/>
    <property type="project" value="TreeGrafter"/>
</dbReference>
<comment type="subcellular location">
    <subcellularLocation>
        <location evidence="1">Nucleus</location>
    </subcellularLocation>
</comment>
<feature type="compositionally biased region" description="Polar residues" evidence="7">
    <location>
        <begin position="231"/>
        <end position="253"/>
    </location>
</feature>
<keyword evidence="5" id="KW-0804">Transcription</keyword>
<dbReference type="FunFam" id="1.10.10.60:FF:000060">
    <property type="entry name" value="MYB transcription factor"/>
    <property type="match status" value="1"/>
</dbReference>
<protein>
    <submittedName>
        <fullName evidence="10">R2R3-MYB transcription factor 43</fullName>
    </submittedName>
</protein>
<keyword evidence="4" id="KW-0238">DNA-binding</keyword>
<feature type="domain" description="HTH myb-type" evidence="9">
    <location>
        <begin position="117"/>
        <end position="163"/>
    </location>
</feature>
<reference evidence="10" key="1">
    <citation type="journal article" date="2020" name="PeerJ">
        <title>The R2R3-MYB transcription factor family in Taxus chinensis: Identification, characterization, expression profiling and posttranscriptional regulation analysis.</title>
        <authorList>
            <person name="Hu X."/>
            <person name="Zhang L."/>
            <person name="Shao F."/>
            <person name="Qiu D."/>
            <person name="Wilson I.W."/>
        </authorList>
    </citation>
    <scope>NUCLEOTIDE SEQUENCE</scope>
</reference>
<dbReference type="InterPro" id="IPR050560">
    <property type="entry name" value="MYB_TF"/>
</dbReference>
<feature type="region of interest" description="Disordered" evidence="7">
    <location>
        <begin position="221"/>
        <end position="253"/>
    </location>
</feature>
<evidence type="ECO:0000259" key="8">
    <source>
        <dbReference type="PROSITE" id="PS50090"/>
    </source>
</evidence>
<keyword evidence="6" id="KW-0539">Nucleus</keyword>
<dbReference type="GO" id="GO:0005634">
    <property type="term" value="C:nucleus"/>
    <property type="evidence" value="ECO:0007669"/>
    <property type="project" value="UniProtKB-SubCell"/>
</dbReference>
<keyword evidence="3" id="KW-0805">Transcription regulation</keyword>
<sequence length="443" mass="49330">MCQTQEEGATGSWIQPDNGFNDSVMHPNTRIPAQTGQNLVPYFEASEEALMLQNNNNLYGKMQMQYSESSNSKRVPNHGGGGGGGDNNSMGLNQMGSDDTEEVENCEDGVQSRLCARGHWRPAEDAKLKELVTQCGPQNWNIIAEKLQGRSGKSCRLRWFNQLDPRINRRPFTEEEEDRLLAAHRLYGNKWAMIARLFPGRTDNSVKNHWHVIMARKYREQSNVYGRRKPSQVQRSRQKYGSSSQHGPGLSNNNEASHCVGAACWVDHDDERCAGYSNLQQRINGNMYGAVQPRNVFEGGNKRGVDMLGCNLDNYHAMASQMEAGESSSPSQVTTDSCAVVSFLRQGAKRSFSSVDMTHFSLGNTNNKHQDLQYGCSDSSNSELTVVEAPCVDNSSTTLRNSSYLKAPRSLVSEEELEEDNDFKKPNACFIDFLGVGTTEGLR</sequence>
<dbReference type="PROSITE" id="PS50090">
    <property type="entry name" value="MYB_LIKE"/>
    <property type="match status" value="2"/>
</dbReference>
<feature type="compositionally biased region" description="Polar residues" evidence="7">
    <location>
        <begin position="1"/>
        <end position="21"/>
    </location>
</feature>
<dbReference type="PROSITE" id="PS51294">
    <property type="entry name" value="HTH_MYB"/>
    <property type="match status" value="2"/>
</dbReference>
<dbReference type="PANTHER" id="PTHR45614">
    <property type="entry name" value="MYB PROTEIN-RELATED"/>
    <property type="match status" value="1"/>
</dbReference>
<dbReference type="SUPFAM" id="SSF46689">
    <property type="entry name" value="Homeodomain-like"/>
    <property type="match status" value="1"/>
</dbReference>
<feature type="domain" description="HTH myb-type" evidence="9">
    <location>
        <begin position="164"/>
        <end position="218"/>
    </location>
</feature>